<evidence type="ECO:0000313" key="2">
    <source>
        <dbReference type="EMBL" id="QHO69544.1"/>
    </source>
</evidence>
<accession>A0A7L5AJH4</accession>
<name>A0A7L5AJH4_9MICO</name>
<keyword evidence="3" id="KW-1185">Reference proteome</keyword>
<dbReference type="KEGG" id="mant:BHD05_07705"/>
<dbReference type="Proteomes" id="UP000464507">
    <property type="component" value="Chromosome"/>
</dbReference>
<sequence length="101" mass="9246">MSAQPSAALAANRCVVSPSSSDWQVDVVLNSGAGSGAADGVGVALGAGAGAGAGDAVASGLALALGLALARGEADGLGSPASGSAAHPASNRHAAAATIRR</sequence>
<evidence type="ECO:0000256" key="1">
    <source>
        <dbReference type="SAM" id="MobiDB-lite"/>
    </source>
</evidence>
<organism evidence="2 3">
    <name type="scientific">Marisediminicola antarctica</name>
    <dbReference type="NCBI Taxonomy" id="674079"/>
    <lineage>
        <taxon>Bacteria</taxon>
        <taxon>Bacillati</taxon>
        <taxon>Actinomycetota</taxon>
        <taxon>Actinomycetes</taxon>
        <taxon>Micrococcales</taxon>
        <taxon>Microbacteriaceae</taxon>
        <taxon>Marisediminicola</taxon>
    </lineage>
</organism>
<feature type="region of interest" description="Disordered" evidence="1">
    <location>
        <begin position="74"/>
        <end position="101"/>
    </location>
</feature>
<proteinExistence type="predicted"/>
<evidence type="ECO:0000313" key="3">
    <source>
        <dbReference type="Proteomes" id="UP000464507"/>
    </source>
</evidence>
<reference evidence="2 3" key="1">
    <citation type="submission" date="2016-09" db="EMBL/GenBank/DDBJ databases">
        <title>Complete genome sequence of microbes from the polar regions.</title>
        <authorList>
            <person name="Liao L."/>
            <person name="Chen B."/>
        </authorList>
    </citation>
    <scope>NUCLEOTIDE SEQUENCE [LARGE SCALE GENOMIC DNA]</scope>
    <source>
        <strain evidence="2 3">ZS314</strain>
    </source>
</reference>
<gene>
    <name evidence="2" type="ORF">BHD05_07705</name>
</gene>
<protein>
    <submittedName>
        <fullName evidence="2">Uncharacterized protein</fullName>
    </submittedName>
</protein>
<dbReference type="EMBL" id="CP017146">
    <property type="protein sequence ID" value="QHO69544.1"/>
    <property type="molecule type" value="Genomic_DNA"/>
</dbReference>
<dbReference type="AlphaFoldDB" id="A0A7L5AJH4"/>